<dbReference type="AlphaFoldDB" id="A0A165VL02"/>
<protein>
    <submittedName>
        <fullName evidence="2">Uncharacterized protein</fullName>
    </submittedName>
</protein>
<dbReference type="PANTHER" id="PTHR38134">
    <property type="entry name" value="SLR1395 PROTEIN"/>
    <property type="match status" value="1"/>
</dbReference>
<dbReference type="STRING" id="1314782.A0A165VL02"/>
<dbReference type="InParanoid" id="A0A165VL02"/>
<dbReference type="PANTHER" id="PTHR38134:SF2">
    <property type="entry name" value="GALACTOKINASE"/>
    <property type="match status" value="1"/>
</dbReference>
<evidence type="ECO:0000313" key="2">
    <source>
        <dbReference type="EMBL" id="KZT29827.1"/>
    </source>
</evidence>
<organism evidence="2 3">
    <name type="scientific">Neolentinus lepideus HHB14362 ss-1</name>
    <dbReference type="NCBI Taxonomy" id="1314782"/>
    <lineage>
        <taxon>Eukaryota</taxon>
        <taxon>Fungi</taxon>
        <taxon>Dikarya</taxon>
        <taxon>Basidiomycota</taxon>
        <taxon>Agaricomycotina</taxon>
        <taxon>Agaricomycetes</taxon>
        <taxon>Gloeophyllales</taxon>
        <taxon>Gloeophyllaceae</taxon>
        <taxon>Neolentinus</taxon>
    </lineage>
</organism>
<dbReference type="Proteomes" id="UP000076761">
    <property type="component" value="Unassembled WGS sequence"/>
</dbReference>
<proteinExistence type="predicted"/>
<accession>A0A165VL02</accession>
<dbReference type="OrthoDB" id="1684102at2759"/>
<dbReference type="EMBL" id="KV425553">
    <property type="protein sequence ID" value="KZT29827.1"/>
    <property type="molecule type" value="Genomic_DNA"/>
</dbReference>
<reference evidence="2 3" key="1">
    <citation type="journal article" date="2016" name="Mol. Biol. Evol.">
        <title>Comparative Genomics of Early-Diverging Mushroom-Forming Fungi Provides Insights into the Origins of Lignocellulose Decay Capabilities.</title>
        <authorList>
            <person name="Nagy L.G."/>
            <person name="Riley R."/>
            <person name="Tritt A."/>
            <person name="Adam C."/>
            <person name="Daum C."/>
            <person name="Floudas D."/>
            <person name="Sun H."/>
            <person name="Yadav J.S."/>
            <person name="Pangilinan J."/>
            <person name="Larsson K.H."/>
            <person name="Matsuura K."/>
            <person name="Barry K."/>
            <person name="Labutti K."/>
            <person name="Kuo R."/>
            <person name="Ohm R.A."/>
            <person name="Bhattacharya S.S."/>
            <person name="Shirouzu T."/>
            <person name="Yoshinaga Y."/>
            <person name="Martin F.M."/>
            <person name="Grigoriev I.V."/>
            <person name="Hibbett D.S."/>
        </authorList>
    </citation>
    <scope>NUCLEOTIDE SEQUENCE [LARGE SCALE GENOMIC DNA]</scope>
    <source>
        <strain evidence="2 3">HHB14362 ss-1</strain>
    </source>
</reference>
<evidence type="ECO:0000313" key="3">
    <source>
        <dbReference type="Proteomes" id="UP000076761"/>
    </source>
</evidence>
<dbReference type="SUPFAM" id="SSF53756">
    <property type="entry name" value="UDP-Glycosyltransferase/glycogen phosphorylase"/>
    <property type="match status" value="1"/>
</dbReference>
<evidence type="ECO:0000256" key="1">
    <source>
        <dbReference type="SAM" id="MobiDB-lite"/>
    </source>
</evidence>
<feature type="region of interest" description="Disordered" evidence="1">
    <location>
        <begin position="350"/>
        <end position="374"/>
    </location>
</feature>
<name>A0A165VL02_9AGAM</name>
<gene>
    <name evidence="2" type="ORF">NEOLEDRAFT_1174830</name>
</gene>
<keyword evidence="3" id="KW-1185">Reference proteome</keyword>
<sequence>MLVNFSVSLVGVEATTGRGTLARFLAWIFGRSELLTPLSMPSFAYYCSGHGYGHATRVSALASRLLVVEGHGRPTIHIVSSAPAHVFSDSIALGALYRHADIDPVIVQPLAYRVDRQRSLDVLKAFMDEKNSKIEEEVQWLIHNRIDCVLSDAAFLACLAANAACIPSVLVTNFTFDSVYSFLSTPIHELENQDTTLHAPVSGSPPPDDPLPEEVLTPLVTQIHEGYRCADLLLLLPGRIPIPSFFLEPSLPSPRWVDSHTRAFHPRVTQSLGSIDNIPLLPSIPFADGNKPLPRSVREAPLLVRTPGSTIYEKHGRSALLSSIGIPKHLHDPTTTKILVVSFGGQFFKKPRSRTSSRASTPGAISTAPMKGASSIHAAHLPEQPPEDQEGAVALDTLDRELNNVKITERKRADSMRLGTPSHIHIPGAPPMIKPFPTPPPSEPKSPPIFRTIPATPPAMSKEHSTNSYLDKTLLDGIVEEQMPRLLPDESWIAVVCGVSPEWAKEDDDELPSGFYVAPRDVYMPDLMAVSDVLLGKLGYGAVSESVESCTPFVYVSRPLFIEEHGLRLFLSKSGLGVELARAAYEEGDWAAAIEDAWLKGKDIKVARRVLGEKGTKQRVDECDTMARELMDWFEDWRRAARADE</sequence>
<dbReference type="InterPro" id="IPR053205">
    <property type="entry name" value="GHMP_kinase_L-arabinokinase"/>
</dbReference>